<dbReference type="STRING" id="370438.PTH_0612"/>
<gene>
    <name evidence="3" type="primary">ThiF</name>
    <name evidence="3" type="ordered locus">PTH_0612</name>
</gene>
<keyword evidence="1" id="KW-0472">Membrane</keyword>
<dbReference type="InterPro" id="IPR000594">
    <property type="entry name" value="ThiF_NAD_FAD-bd"/>
</dbReference>
<dbReference type="KEGG" id="pth:PTH_0612"/>
<dbReference type="InterPro" id="IPR035985">
    <property type="entry name" value="Ubiquitin-activating_enz"/>
</dbReference>
<evidence type="ECO:0000313" key="4">
    <source>
        <dbReference type="Proteomes" id="UP000006556"/>
    </source>
</evidence>
<sequence>MENERWKRQLAIPQFGMEAQQKLRESRVVVLGLGGVGGVAALYLAAAGVGCMVLVDRDVVELSNLNRQILFSTADIGKPKAEIGAERLLALDPGLKLEAVVKDIRETDLKALLQGSHFVLDGFDKNAHRLAVNRACVRMGLPAVHGFAQDFSSELIAVLPGQSACLACVMDENFPEVKETPVLGVSVGVIGVAMAAAAIRCITGLGEVMAGCRLIYDLAFPELIKIPLERDPLCPVCGR</sequence>
<dbReference type="HOGENOM" id="CLU_013325_10_4_9"/>
<organism evidence="3 4">
    <name type="scientific">Pelotomaculum thermopropionicum (strain DSM 13744 / JCM 10971 / SI)</name>
    <dbReference type="NCBI Taxonomy" id="370438"/>
    <lineage>
        <taxon>Bacteria</taxon>
        <taxon>Bacillati</taxon>
        <taxon>Bacillota</taxon>
        <taxon>Clostridia</taxon>
        <taxon>Eubacteriales</taxon>
        <taxon>Desulfotomaculaceae</taxon>
        <taxon>Pelotomaculum</taxon>
    </lineage>
</organism>
<evidence type="ECO:0000259" key="2">
    <source>
        <dbReference type="Pfam" id="PF00899"/>
    </source>
</evidence>
<evidence type="ECO:0000256" key="1">
    <source>
        <dbReference type="SAM" id="Phobius"/>
    </source>
</evidence>
<dbReference type="GO" id="GO:0061503">
    <property type="term" value="F:tRNA threonylcarbamoyladenosine dehydratase"/>
    <property type="evidence" value="ECO:0007669"/>
    <property type="project" value="TreeGrafter"/>
</dbReference>
<dbReference type="Proteomes" id="UP000006556">
    <property type="component" value="Chromosome"/>
</dbReference>
<keyword evidence="1" id="KW-1133">Transmembrane helix</keyword>
<name>A5D4P6_PELTS</name>
<proteinExistence type="predicted"/>
<reference evidence="4" key="1">
    <citation type="journal article" date="2008" name="Genome Res.">
        <title>The genome of Pelotomaculum thermopropionicum reveals niche-associated evolution in anaerobic microbiota.</title>
        <authorList>
            <person name="Kosaka T."/>
            <person name="Kato S."/>
            <person name="Shimoyama T."/>
            <person name="Ishii S."/>
            <person name="Abe T."/>
            <person name="Watanabe K."/>
        </authorList>
    </citation>
    <scope>NUCLEOTIDE SEQUENCE [LARGE SCALE GENOMIC DNA]</scope>
    <source>
        <strain evidence="4">DSM 13744 / JCM 10971 / SI</strain>
    </source>
</reference>
<keyword evidence="1" id="KW-0812">Transmembrane</keyword>
<dbReference type="eggNOG" id="COG0476">
    <property type="taxonomic scope" value="Bacteria"/>
</dbReference>
<accession>A5D4P6</accession>
<dbReference type="GO" id="GO:0008641">
    <property type="term" value="F:ubiquitin-like modifier activating enzyme activity"/>
    <property type="evidence" value="ECO:0007669"/>
    <property type="project" value="InterPro"/>
</dbReference>
<protein>
    <submittedName>
        <fullName evidence="3">Dinucleotide-utilizing enzymes</fullName>
    </submittedName>
</protein>
<dbReference type="GO" id="GO:0061504">
    <property type="term" value="P:cyclic threonylcarbamoyladenosine biosynthetic process"/>
    <property type="evidence" value="ECO:0007669"/>
    <property type="project" value="TreeGrafter"/>
</dbReference>
<dbReference type="EMBL" id="AP009389">
    <property type="protein sequence ID" value="BAF58793.1"/>
    <property type="molecule type" value="Genomic_DNA"/>
</dbReference>
<dbReference type="PANTHER" id="PTHR43267:SF1">
    <property type="entry name" value="TRNA THREONYLCARBAMOYLADENOSINE DEHYDRATASE"/>
    <property type="match status" value="1"/>
</dbReference>
<dbReference type="AlphaFoldDB" id="A5D4P6"/>
<dbReference type="Gene3D" id="3.40.50.720">
    <property type="entry name" value="NAD(P)-binding Rossmann-like Domain"/>
    <property type="match status" value="1"/>
</dbReference>
<keyword evidence="4" id="KW-1185">Reference proteome</keyword>
<dbReference type="Pfam" id="PF00899">
    <property type="entry name" value="ThiF"/>
    <property type="match status" value="1"/>
</dbReference>
<dbReference type="InterPro" id="IPR045886">
    <property type="entry name" value="ThiF/MoeB/HesA"/>
</dbReference>
<dbReference type="SUPFAM" id="SSF69572">
    <property type="entry name" value="Activating enzymes of the ubiquitin-like proteins"/>
    <property type="match status" value="1"/>
</dbReference>
<feature type="domain" description="THIF-type NAD/FAD binding fold" evidence="2">
    <location>
        <begin position="7"/>
        <end position="236"/>
    </location>
</feature>
<dbReference type="PANTHER" id="PTHR43267">
    <property type="entry name" value="TRNA THREONYLCARBAMOYLADENOSINE DEHYDRATASE"/>
    <property type="match status" value="1"/>
</dbReference>
<dbReference type="CDD" id="cd00757">
    <property type="entry name" value="ThiF_MoeB_HesA_family"/>
    <property type="match status" value="1"/>
</dbReference>
<evidence type="ECO:0000313" key="3">
    <source>
        <dbReference type="EMBL" id="BAF58793.1"/>
    </source>
</evidence>
<feature type="transmembrane region" description="Helical" evidence="1">
    <location>
        <begin position="28"/>
        <end position="55"/>
    </location>
</feature>